<dbReference type="Proteomes" id="UP000564385">
    <property type="component" value="Unassembled WGS sequence"/>
</dbReference>
<reference evidence="1 2" key="1">
    <citation type="submission" date="2020-07" db="EMBL/GenBank/DDBJ databases">
        <title>Genomic Encyclopedia of Type Strains, Phase IV (KMG-V): Genome sequencing to study the core and pangenomes of soil and plant-associated prokaryotes.</title>
        <authorList>
            <person name="Whitman W."/>
        </authorList>
    </citation>
    <scope>NUCLEOTIDE SEQUENCE [LARGE SCALE GENOMIC DNA]</scope>
    <source>
        <strain evidence="1 2">M8UP22</strain>
    </source>
</reference>
<gene>
    <name evidence="1" type="ORF">HDF08_000239</name>
</gene>
<evidence type="ECO:0000313" key="1">
    <source>
        <dbReference type="EMBL" id="NYF88172.1"/>
    </source>
</evidence>
<evidence type="ECO:0000313" key="2">
    <source>
        <dbReference type="Proteomes" id="UP000564385"/>
    </source>
</evidence>
<accession>A0A852VF03</accession>
<dbReference type="EMBL" id="JACCCU010000001">
    <property type="protein sequence ID" value="NYF88172.1"/>
    <property type="molecule type" value="Genomic_DNA"/>
</dbReference>
<comment type="caution">
    <text evidence="1">The sequence shown here is derived from an EMBL/GenBank/DDBJ whole genome shotgun (WGS) entry which is preliminary data.</text>
</comment>
<proteinExistence type="predicted"/>
<protein>
    <submittedName>
        <fullName evidence="1">Uncharacterized protein</fullName>
    </submittedName>
</protein>
<organism evidence="1 2">
    <name type="scientific">Tunturiibacter lichenicola</name>
    <dbReference type="NCBI Taxonomy" id="2051959"/>
    <lineage>
        <taxon>Bacteria</taxon>
        <taxon>Pseudomonadati</taxon>
        <taxon>Acidobacteriota</taxon>
        <taxon>Terriglobia</taxon>
        <taxon>Terriglobales</taxon>
        <taxon>Acidobacteriaceae</taxon>
        <taxon>Tunturiibacter</taxon>
    </lineage>
</organism>
<name>A0A852VF03_9BACT</name>
<sequence length="166" mass="17805">MPIHHTSVEVNNHKGANVAGSLAGSVFYKPKMTTEVNGAHARVALHTDKPVFYVHVMDDPGGDSSASAANWAIVRASIDKDRRILSQVNFTQLTGNAKRNAFQVDASIEKLDDGWFKIVPKEPLAPGEYALQPVPKAANTFSTVVFDFTIDSKAPDASDALSAPTS</sequence>
<dbReference type="AlphaFoldDB" id="A0A852VF03"/>